<dbReference type="EMBL" id="JBAHYK010000814">
    <property type="protein sequence ID" value="KAL0571145.1"/>
    <property type="molecule type" value="Genomic_DNA"/>
</dbReference>
<accession>A0ABR3F7D0</accession>
<dbReference type="Pfam" id="PF05199">
    <property type="entry name" value="GMC_oxred_C"/>
    <property type="match status" value="1"/>
</dbReference>
<evidence type="ECO:0000313" key="5">
    <source>
        <dbReference type="Proteomes" id="UP001465976"/>
    </source>
</evidence>
<dbReference type="InterPro" id="IPR012132">
    <property type="entry name" value="GMC_OxRdtase"/>
</dbReference>
<dbReference type="SUPFAM" id="SSF51905">
    <property type="entry name" value="FAD/NAD(P)-binding domain"/>
    <property type="match status" value="1"/>
</dbReference>
<gene>
    <name evidence="4" type="ORF">V5O48_010816</name>
</gene>
<dbReference type="Proteomes" id="UP001465976">
    <property type="component" value="Unassembled WGS sequence"/>
</dbReference>
<proteinExistence type="inferred from homology"/>
<dbReference type="Gene3D" id="3.50.50.60">
    <property type="entry name" value="FAD/NAD(P)-binding domain"/>
    <property type="match status" value="2"/>
</dbReference>
<dbReference type="Gene3D" id="3.30.560.10">
    <property type="entry name" value="Glucose Oxidase, domain 3"/>
    <property type="match status" value="2"/>
</dbReference>
<comment type="cofactor">
    <cofactor evidence="1">
        <name>FAD</name>
        <dbReference type="ChEBI" id="CHEBI:57692"/>
    </cofactor>
</comment>
<feature type="domain" description="Glucose-methanol-choline oxidoreductase N-terminal" evidence="3">
    <location>
        <begin position="147"/>
        <end position="170"/>
    </location>
</feature>
<dbReference type="PROSITE" id="PS00623">
    <property type="entry name" value="GMC_OXRED_1"/>
    <property type="match status" value="1"/>
</dbReference>
<dbReference type="InterPro" id="IPR000172">
    <property type="entry name" value="GMC_OxRdtase_N"/>
</dbReference>
<dbReference type="InterPro" id="IPR036188">
    <property type="entry name" value="FAD/NAD-bd_sf"/>
</dbReference>
<evidence type="ECO:0000313" key="4">
    <source>
        <dbReference type="EMBL" id="KAL0571145.1"/>
    </source>
</evidence>
<dbReference type="SUPFAM" id="SSF54373">
    <property type="entry name" value="FAD-linked reductases, C-terminal domain"/>
    <property type="match status" value="1"/>
</dbReference>
<protein>
    <recommendedName>
        <fullName evidence="3">Glucose-methanol-choline oxidoreductase N-terminal domain-containing protein</fullName>
    </recommendedName>
</protein>
<reference evidence="4 5" key="1">
    <citation type="submission" date="2024-02" db="EMBL/GenBank/DDBJ databases">
        <title>A draft genome for the cacao thread blight pathogen Marasmius crinis-equi.</title>
        <authorList>
            <person name="Cohen S.P."/>
            <person name="Baruah I.K."/>
            <person name="Amoako-Attah I."/>
            <person name="Bukari Y."/>
            <person name="Meinhardt L.W."/>
            <person name="Bailey B.A."/>
        </authorList>
    </citation>
    <scope>NUCLEOTIDE SEQUENCE [LARGE SCALE GENOMIC DNA]</scope>
    <source>
        <strain evidence="4 5">GH-76</strain>
    </source>
</reference>
<dbReference type="PANTHER" id="PTHR11552">
    <property type="entry name" value="GLUCOSE-METHANOL-CHOLINE GMC OXIDOREDUCTASE"/>
    <property type="match status" value="1"/>
</dbReference>
<dbReference type="InterPro" id="IPR007867">
    <property type="entry name" value="GMC_OxRtase_C"/>
</dbReference>
<comment type="similarity">
    <text evidence="2">Belongs to the GMC oxidoreductase family.</text>
</comment>
<comment type="caution">
    <text evidence="4">The sequence shown here is derived from an EMBL/GenBank/DDBJ whole genome shotgun (WGS) entry which is preliminary data.</text>
</comment>
<name>A0ABR3F7D0_9AGAR</name>
<evidence type="ECO:0000259" key="3">
    <source>
        <dbReference type="PROSITE" id="PS00623"/>
    </source>
</evidence>
<organism evidence="4 5">
    <name type="scientific">Marasmius crinis-equi</name>
    <dbReference type="NCBI Taxonomy" id="585013"/>
    <lineage>
        <taxon>Eukaryota</taxon>
        <taxon>Fungi</taxon>
        <taxon>Dikarya</taxon>
        <taxon>Basidiomycota</taxon>
        <taxon>Agaricomycotina</taxon>
        <taxon>Agaricomycetes</taxon>
        <taxon>Agaricomycetidae</taxon>
        <taxon>Agaricales</taxon>
        <taxon>Marasmiineae</taxon>
        <taxon>Marasmiaceae</taxon>
        <taxon>Marasmius</taxon>
    </lineage>
</organism>
<dbReference type="PANTHER" id="PTHR11552:SF219">
    <property type="entry name" value="GLUCOSE-METHANOL-CHOLINE OXIDOREDUCTASE N-TERMINAL DOMAIN-CONTAINING PROTEIN"/>
    <property type="match status" value="1"/>
</dbReference>
<evidence type="ECO:0000256" key="1">
    <source>
        <dbReference type="ARBA" id="ARBA00001974"/>
    </source>
</evidence>
<dbReference type="PIRSF" id="PIRSF000137">
    <property type="entry name" value="Alcohol_oxidase"/>
    <property type="match status" value="1"/>
</dbReference>
<evidence type="ECO:0000256" key="2">
    <source>
        <dbReference type="ARBA" id="ARBA00010790"/>
    </source>
</evidence>
<keyword evidence="5" id="KW-1185">Reference proteome</keyword>
<sequence>MDQRETQGGGMHRGQASEDSLEFREFFGLVTGYVSSTPPIFPSIALKRATTALSSVCVQKQYSATLSLKPRWNFAGGGTAGYVLANRLSQDSNITVLALEHGSSNDSWKSRSSLFSAHWASDGFASRMWLSLPQEHLNSREIRSVGGNILGGTSKVNARLYTRGLPVEMNLWVELVGSEEKERRVCGFKKRWLGAYKIHQGEKGGDTVQRNDELAADSDTELADNDFFATGGIDPKEHLKEHGIPVKKDLAGVGSHLVPVQFQDPFRDSTIRLQASIWLLIKELILYFLFGIGILANASTMDAVLFVQTRLLDEDKNSDRVLVSFYAKEDMNARPPKNLPDLEILPVGAADTSMLKAAGAKNGRPALYAASLHPESKGTVRLVSSDPLAPAQMDPKSLSKEYDLAILRTGIRFNFHLPDQLKHQGYPISASHVPESTSDADLDEFIRKECVSGNHWTLSCRMAPEAEGGVVDARLRVYGVKRLRVVDVSVMPESPSTHLAALTVAIGEKCADTVDARKLE</sequence>